<keyword evidence="3" id="KW-0804">Transcription</keyword>
<dbReference type="Pfam" id="PF12840">
    <property type="entry name" value="HTH_20"/>
    <property type="match status" value="1"/>
</dbReference>
<proteinExistence type="predicted"/>
<evidence type="ECO:0000256" key="2">
    <source>
        <dbReference type="ARBA" id="ARBA00023125"/>
    </source>
</evidence>
<name>A0ABN3KSF0_9ACTN</name>
<evidence type="ECO:0000256" key="4">
    <source>
        <dbReference type="SAM" id="MobiDB-lite"/>
    </source>
</evidence>
<feature type="domain" description="HTH arsR-type" evidence="5">
    <location>
        <begin position="35"/>
        <end position="119"/>
    </location>
</feature>
<protein>
    <recommendedName>
        <fullName evidence="5">HTH arsR-type domain-containing protein</fullName>
    </recommendedName>
</protein>
<evidence type="ECO:0000259" key="5">
    <source>
        <dbReference type="SMART" id="SM00418"/>
    </source>
</evidence>
<reference evidence="6 7" key="1">
    <citation type="journal article" date="2019" name="Int. J. Syst. Evol. Microbiol.">
        <title>The Global Catalogue of Microorganisms (GCM) 10K type strain sequencing project: providing services to taxonomists for standard genome sequencing and annotation.</title>
        <authorList>
            <consortium name="The Broad Institute Genomics Platform"/>
            <consortium name="The Broad Institute Genome Sequencing Center for Infectious Disease"/>
            <person name="Wu L."/>
            <person name="Ma J."/>
        </authorList>
    </citation>
    <scope>NUCLEOTIDE SEQUENCE [LARGE SCALE GENOMIC DNA]</scope>
    <source>
        <strain evidence="6 7">JCM 6307</strain>
    </source>
</reference>
<dbReference type="SUPFAM" id="SSF46785">
    <property type="entry name" value="Winged helix' DNA-binding domain"/>
    <property type="match status" value="1"/>
</dbReference>
<dbReference type="CDD" id="cd00090">
    <property type="entry name" value="HTH_ARSR"/>
    <property type="match status" value="1"/>
</dbReference>
<feature type="region of interest" description="Disordered" evidence="4">
    <location>
        <begin position="1"/>
        <end position="24"/>
    </location>
</feature>
<dbReference type="PANTHER" id="PTHR33154:SF15">
    <property type="entry name" value="REGULATORY PROTEIN ARSR"/>
    <property type="match status" value="1"/>
</dbReference>
<dbReference type="Proteomes" id="UP001501358">
    <property type="component" value="Unassembled WGS sequence"/>
</dbReference>
<keyword evidence="2" id="KW-0238">DNA-binding</keyword>
<dbReference type="InterPro" id="IPR036388">
    <property type="entry name" value="WH-like_DNA-bd_sf"/>
</dbReference>
<organism evidence="6 7">
    <name type="scientific">Streptomyces thermolineatus</name>
    <dbReference type="NCBI Taxonomy" id="44033"/>
    <lineage>
        <taxon>Bacteria</taxon>
        <taxon>Bacillati</taxon>
        <taxon>Actinomycetota</taxon>
        <taxon>Actinomycetes</taxon>
        <taxon>Kitasatosporales</taxon>
        <taxon>Streptomycetaceae</taxon>
        <taxon>Streptomyces</taxon>
    </lineage>
</organism>
<dbReference type="InterPro" id="IPR036390">
    <property type="entry name" value="WH_DNA-bd_sf"/>
</dbReference>
<evidence type="ECO:0000256" key="1">
    <source>
        <dbReference type="ARBA" id="ARBA00023015"/>
    </source>
</evidence>
<evidence type="ECO:0000313" key="6">
    <source>
        <dbReference type="EMBL" id="GAA2468790.1"/>
    </source>
</evidence>
<gene>
    <name evidence="6" type="ORF">GCM10010406_00090</name>
</gene>
<dbReference type="EMBL" id="BAAATA010000001">
    <property type="protein sequence ID" value="GAA2468790.1"/>
    <property type="molecule type" value="Genomic_DNA"/>
</dbReference>
<accession>A0ABN3KSF0</accession>
<dbReference type="Gene3D" id="1.10.10.10">
    <property type="entry name" value="Winged helix-like DNA-binding domain superfamily/Winged helix DNA-binding domain"/>
    <property type="match status" value="1"/>
</dbReference>
<feature type="compositionally biased region" description="Gly residues" evidence="4">
    <location>
        <begin position="219"/>
        <end position="235"/>
    </location>
</feature>
<keyword evidence="1" id="KW-0805">Transcription regulation</keyword>
<comment type="caution">
    <text evidence="6">The sequence shown here is derived from an EMBL/GenBank/DDBJ whole genome shotgun (WGS) entry which is preliminary data.</text>
</comment>
<dbReference type="PANTHER" id="PTHR33154">
    <property type="entry name" value="TRANSCRIPTIONAL REGULATOR, ARSR FAMILY"/>
    <property type="match status" value="1"/>
</dbReference>
<feature type="compositionally biased region" description="Basic and acidic residues" evidence="4">
    <location>
        <begin position="1"/>
        <end position="17"/>
    </location>
</feature>
<keyword evidence="7" id="KW-1185">Reference proteome</keyword>
<evidence type="ECO:0000313" key="7">
    <source>
        <dbReference type="Proteomes" id="UP001501358"/>
    </source>
</evidence>
<dbReference type="InterPro" id="IPR051081">
    <property type="entry name" value="HTH_MetalResp_TranReg"/>
</dbReference>
<dbReference type="SMART" id="SM00418">
    <property type="entry name" value="HTH_ARSR"/>
    <property type="match status" value="1"/>
</dbReference>
<sequence length="235" mass="25842">MDTEHEREHEREREHADSPWQFAPDPVKDVVLDAKGLRALAHPVRVQLVGLLRTHGPSTATRLADRTGLTSGATSYHLRQLAAAGFVEEDAGRGNARERWWRAVHRSTWVAHAEMAEHEPEATTAYLQSVAAVYAQRTQQVLNEYPSLPRAWQEASDMSDVPLRLTPQETERLRDELRAVVGRYRRDTPEEAAGAPEGSERVSLITLVLPEPGIPAAGNGTGPENGDGNGPEGEA</sequence>
<feature type="region of interest" description="Disordered" evidence="4">
    <location>
        <begin position="209"/>
        <end position="235"/>
    </location>
</feature>
<evidence type="ECO:0000256" key="3">
    <source>
        <dbReference type="ARBA" id="ARBA00023163"/>
    </source>
</evidence>
<dbReference type="RefSeq" id="WP_344381018.1">
    <property type="nucleotide sequence ID" value="NZ_BAAATA010000001.1"/>
</dbReference>
<dbReference type="InterPro" id="IPR001845">
    <property type="entry name" value="HTH_ArsR_DNA-bd_dom"/>
</dbReference>
<dbReference type="InterPro" id="IPR011991">
    <property type="entry name" value="ArsR-like_HTH"/>
</dbReference>